<dbReference type="AlphaFoldDB" id="A0A1G8N281"/>
<feature type="domain" description="NADH:quinone oxidoreductase/Mrp antiporter transmembrane" evidence="10">
    <location>
        <begin position="201"/>
        <end position="497"/>
    </location>
</feature>
<feature type="transmembrane region" description="Helical" evidence="9">
    <location>
        <begin position="184"/>
        <end position="201"/>
    </location>
</feature>
<dbReference type="Pfam" id="PF00361">
    <property type="entry name" value="Proton_antipo_M"/>
    <property type="match status" value="1"/>
</dbReference>
<dbReference type="PRINTS" id="PR01437">
    <property type="entry name" value="NUOXDRDTASE4"/>
</dbReference>
<keyword evidence="6" id="KW-0560">Oxidoreductase</keyword>
<organism evidence="12 13">
    <name type="scientific">Proteiniclasticum ruminis</name>
    <dbReference type="NCBI Taxonomy" id="398199"/>
    <lineage>
        <taxon>Bacteria</taxon>
        <taxon>Bacillati</taxon>
        <taxon>Bacillota</taxon>
        <taxon>Clostridia</taxon>
        <taxon>Eubacteriales</taxon>
        <taxon>Clostridiaceae</taxon>
        <taxon>Proteiniclasticum</taxon>
    </lineage>
</organism>
<protein>
    <submittedName>
        <fullName evidence="12">Formate hydrogenlyase subunit 3/Multisubunit Na+/H+ antiporter, MnhD subunit</fullName>
    </submittedName>
</protein>
<dbReference type="GO" id="GO:0042773">
    <property type="term" value="P:ATP synthesis coupled electron transport"/>
    <property type="evidence" value="ECO:0007669"/>
    <property type="project" value="InterPro"/>
</dbReference>
<dbReference type="EMBL" id="FNDZ01000004">
    <property type="protein sequence ID" value="SDI74225.1"/>
    <property type="molecule type" value="Genomic_DNA"/>
</dbReference>
<accession>A0A1G8N281</accession>
<dbReference type="InterPro" id="IPR003918">
    <property type="entry name" value="NADH_UbQ_OxRdtase"/>
</dbReference>
<comment type="similarity">
    <text evidence="2">Belongs to the CPA3 antiporters (TC 2.A.63) subunit A family.</text>
</comment>
<feature type="transmembrane region" description="Helical" evidence="9">
    <location>
        <begin position="420"/>
        <end position="441"/>
    </location>
</feature>
<feature type="transmembrane region" description="Helical" evidence="9">
    <location>
        <begin position="110"/>
        <end position="129"/>
    </location>
</feature>
<name>A0A1G8N281_9CLOT</name>
<keyword evidence="4 8" id="KW-0812">Transmembrane</keyword>
<feature type="transmembrane region" description="Helical" evidence="9">
    <location>
        <begin position="602"/>
        <end position="624"/>
    </location>
</feature>
<feature type="transmembrane region" description="Helical" evidence="9">
    <location>
        <begin position="277"/>
        <end position="302"/>
    </location>
</feature>
<dbReference type="GO" id="GO:0016829">
    <property type="term" value="F:lyase activity"/>
    <property type="evidence" value="ECO:0007669"/>
    <property type="project" value="UniProtKB-KW"/>
</dbReference>
<evidence type="ECO:0000256" key="7">
    <source>
        <dbReference type="ARBA" id="ARBA00023136"/>
    </source>
</evidence>
<dbReference type="PANTHER" id="PTHR42682:SF4">
    <property type="entry name" value="NADH-UBIQUINONE_PLASTOQUINONE"/>
    <property type="match status" value="1"/>
</dbReference>
<feature type="transmembrane region" description="Helical" evidence="9">
    <location>
        <begin position="461"/>
        <end position="479"/>
    </location>
</feature>
<dbReference type="GO" id="GO:0005886">
    <property type="term" value="C:plasma membrane"/>
    <property type="evidence" value="ECO:0007669"/>
    <property type="project" value="UniProtKB-SubCell"/>
</dbReference>
<feature type="transmembrane region" description="Helical" evidence="9">
    <location>
        <begin position="358"/>
        <end position="378"/>
    </location>
</feature>
<evidence type="ECO:0000256" key="4">
    <source>
        <dbReference type="ARBA" id="ARBA00022692"/>
    </source>
</evidence>
<feature type="domain" description="NADH-Ubiquinone oxidoreductase (complex I) chain 5 N-terminal" evidence="11">
    <location>
        <begin position="142"/>
        <end position="185"/>
    </location>
</feature>
<dbReference type="Proteomes" id="UP000183255">
    <property type="component" value="Unassembled WGS sequence"/>
</dbReference>
<evidence type="ECO:0000256" key="2">
    <source>
        <dbReference type="ARBA" id="ARBA00008483"/>
    </source>
</evidence>
<evidence type="ECO:0000256" key="3">
    <source>
        <dbReference type="ARBA" id="ARBA00022475"/>
    </source>
</evidence>
<dbReference type="InterPro" id="IPR001750">
    <property type="entry name" value="ND/Mrp_TM"/>
</dbReference>
<evidence type="ECO:0000259" key="10">
    <source>
        <dbReference type="Pfam" id="PF00361"/>
    </source>
</evidence>
<feature type="transmembrane region" description="Helical" evidence="9">
    <location>
        <begin position="387"/>
        <end position="408"/>
    </location>
</feature>
<proteinExistence type="inferred from homology"/>
<evidence type="ECO:0000259" key="11">
    <source>
        <dbReference type="Pfam" id="PF00662"/>
    </source>
</evidence>
<comment type="subcellular location">
    <subcellularLocation>
        <location evidence="1">Cell membrane</location>
        <topology evidence="1">Multi-pass membrane protein</topology>
    </subcellularLocation>
    <subcellularLocation>
        <location evidence="8">Membrane</location>
        <topology evidence="8">Multi-pass membrane protein</topology>
    </subcellularLocation>
</comment>
<feature type="transmembrane region" description="Helical" evidence="9">
    <location>
        <begin position="662"/>
        <end position="682"/>
    </location>
</feature>
<feature type="transmembrane region" description="Helical" evidence="9">
    <location>
        <begin position="149"/>
        <end position="172"/>
    </location>
</feature>
<reference evidence="12 13" key="1">
    <citation type="submission" date="2016-10" db="EMBL/GenBank/DDBJ databases">
        <authorList>
            <person name="de Groot N.N."/>
        </authorList>
    </citation>
    <scope>NUCLEOTIDE SEQUENCE [LARGE SCALE GENOMIC DNA]</scope>
    <source>
        <strain evidence="12 13">CGMCC 1.5058</strain>
    </source>
</reference>
<evidence type="ECO:0000313" key="12">
    <source>
        <dbReference type="EMBL" id="SDI74225.1"/>
    </source>
</evidence>
<gene>
    <name evidence="12" type="ORF">SAMN05421804_10469</name>
</gene>
<dbReference type="Pfam" id="PF00662">
    <property type="entry name" value="Proton_antipo_N"/>
    <property type="match status" value="1"/>
</dbReference>
<feature type="transmembrane region" description="Helical" evidence="9">
    <location>
        <begin position="80"/>
        <end position="98"/>
    </location>
</feature>
<evidence type="ECO:0000256" key="1">
    <source>
        <dbReference type="ARBA" id="ARBA00004651"/>
    </source>
</evidence>
<keyword evidence="5 9" id="KW-1133">Transmembrane helix</keyword>
<feature type="transmembrane region" description="Helical" evidence="9">
    <location>
        <begin position="236"/>
        <end position="257"/>
    </location>
</feature>
<evidence type="ECO:0000256" key="8">
    <source>
        <dbReference type="RuleBase" id="RU000320"/>
    </source>
</evidence>
<feature type="transmembrane region" description="Helical" evidence="9">
    <location>
        <begin position="26"/>
        <end position="48"/>
    </location>
</feature>
<feature type="transmembrane region" description="Helical" evidence="9">
    <location>
        <begin position="542"/>
        <end position="564"/>
    </location>
</feature>
<evidence type="ECO:0000256" key="5">
    <source>
        <dbReference type="ARBA" id="ARBA00022989"/>
    </source>
</evidence>
<keyword evidence="12" id="KW-0456">Lyase</keyword>
<evidence type="ECO:0000313" key="13">
    <source>
        <dbReference type="Proteomes" id="UP000183255"/>
    </source>
</evidence>
<dbReference type="GO" id="GO:0016491">
    <property type="term" value="F:oxidoreductase activity"/>
    <property type="evidence" value="ECO:0007669"/>
    <property type="project" value="UniProtKB-KW"/>
</dbReference>
<keyword evidence="7 9" id="KW-0472">Membrane</keyword>
<dbReference type="InterPro" id="IPR001516">
    <property type="entry name" value="Proton_antipo_N"/>
</dbReference>
<feature type="transmembrane region" description="Helical" evidence="9">
    <location>
        <begin position="314"/>
        <end position="338"/>
    </location>
</feature>
<evidence type="ECO:0000256" key="6">
    <source>
        <dbReference type="ARBA" id="ARBA00023002"/>
    </source>
</evidence>
<dbReference type="GO" id="GO:0008137">
    <property type="term" value="F:NADH dehydrogenase (ubiquinone) activity"/>
    <property type="evidence" value="ECO:0007669"/>
    <property type="project" value="InterPro"/>
</dbReference>
<dbReference type="PANTHER" id="PTHR42682">
    <property type="entry name" value="HYDROGENASE-4 COMPONENT F"/>
    <property type="match status" value="1"/>
</dbReference>
<sequence length="683" mass="76092">MKEKKNRSSNTKKDCSCKKSKELDSYCVSCIILYIVLGSLFAAFLLFAKNVEREQISGVMLFLVNLADGISNSLNNLKSLPLMIILIPLIGGPVEMYFFRRRENARDMAIVYTTVLTFFLILALFPQVLEGTMRFEIPRALGLGIRFKVDMLGFIMLVVSSILWVLVIMYAHDYMMIEKHRNRFFLQMSITYAGVLGTIMAGDLITMFLFFELMTFASYFLVAHNQSKDSLIAGDVFIYMGVAGGLALLLGIILLYVNTGTVAFVPLAARISTLGNVKYLISGLFLVGFGIKAGMLPLHIWLPRAHPVAPTPASALLSGLLIKIGAFGILRVLTSFFMPAKGAYVSYESPIWDLSIDLGAAMIWIGIVTMAGGVFMALQQSNMKKMLAYHSVSQMGYIIMGIGVAAYLGPKGAMGFSGAIYHMVNHALFKALLFMVAGVIYLRTHELDMYQLGGMWRKFPFTALVCLIAVLGITGMPLFNGYASKSILHHAIVEAYEYGHPSFRYAEMMFTLTSAGTVTSFIKLFGFVFVGKMPLKYEKVQGESFMMSLGMGGLALLIVLIGLFPNFVMDQFIIPATEGYAYSSEFIKKYLMDMNFFNIQDLITMIYVYGIGIAIFYLGIRFHLFHLHLPRWMDGDFTMNKGIRKKTLAMSNSFLHGMETSIIKSDVVIYALVLLGIILYLIT</sequence>
<evidence type="ECO:0000256" key="9">
    <source>
        <dbReference type="SAM" id="Phobius"/>
    </source>
</evidence>
<keyword evidence="3" id="KW-1003">Cell membrane</keyword>
<feature type="transmembrane region" description="Helical" evidence="9">
    <location>
        <begin position="508"/>
        <end position="530"/>
    </location>
</feature>
<dbReference type="InterPro" id="IPR052175">
    <property type="entry name" value="ComplexI-like_HydComp"/>
</dbReference>